<sequence>MSADPFVSPTGVGPNGDLPFARSQRLAVFGGSFDPIHNGHLQLARRIIELGQADEVLFVPAFRPPHKAEGALSPALDRLAMLKLALEPFVDFSYSDIELQRAEEFSYTYDTMTILRKIYPDCEICFIMGMDSLRHLPEWHRASELVQHFKFIIYPRPGVMPPAYTTLAQAFGERNAMKLFGSVLSGDDIVLSELSSSAIRAACARGEDLEQALPVPVWKYIVEHHLYQSASPAQ</sequence>
<dbReference type="PANTHER" id="PTHR39321">
    <property type="entry name" value="NICOTINATE-NUCLEOTIDE ADENYLYLTRANSFERASE-RELATED"/>
    <property type="match status" value="1"/>
</dbReference>
<dbReference type="HAMAP" id="MF_00244">
    <property type="entry name" value="NaMN_adenylyltr"/>
    <property type="match status" value="1"/>
</dbReference>
<comment type="similarity">
    <text evidence="3 11">Belongs to the NadD family.</text>
</comment>
<reference evidence="13" key="1">
    <citation type="submission" date="2023-07" db="EMBL/GenBank/DDBJ databases">
        <title>Genomic Encyclopedia of Type Strains, Phase IV (KMG-IV): sequencing the most valuable type-strain genomes for metagenomic binning, comparative biology and taxonomic classification.</title>
        <authorList>
            <person name="Goeker M."/>
        </authorList>
    </citation>
    <scope>NUCLEOTIDE SEQUENCE</scope>
    <source>
        <strain evidence="13">DSM 24202</strain>
    </source>
</reference>
<dbReference type="PANTHER" id="PTHR39321:SF3">
    <property type="entry name" value="PHOSPHOPANTETHEINE ADENYLYLTRANSFERASE"/>
    <property type="match status" value="1"/>
</dbReference>
<evidence type="ECO:0000256" key="5">
    <source>
        <dbReference type="ARBA" id="ARBA00022679"/>
    </source>
</evidence>
<dbReference type="Proteomes" id="UP001238163">
    <property type="component" value="Unassembled WGS sequence"/>
</dbReference>
<keyword evidence="4 11" id="KW-0662">Pyridine nucleotide biosynthesis</keyword>
<keyword evidence="14" id="KW-1185">Reference proteome</keyword>
<dbReference type="Gene3D" id="3.40.50.620">
    <property type="entry name" value="HUPs"/>
    <property type="match status" value="1"/>
</dbReference>
<evidence type="ECO:0000259" key="12">
    <source>
        <dbReference type="Pfam" id="PF01467"/>
    </source>
</evidence>
<dbReference type="GO" id="GO:0004515">
    <property type="term" value="F:nicotinate-nucleotide adenylyltransferase activity"/>
    <property type="evidence" value="ECO:0007669"/>
    <property type="project" value="UniProtKB-UniRule"/>
</dbReference>
<keyword evidence="7 11" id="KW-0547">Nucleotide-binding</keyword>
<evidence type="ECO:0000256" key="6">
    <source>
        <dbReference type="ARBA" id="ARBA00022695"/>
    </source>
</evidence>
<evidence type="ECO:0000256" key="2">
    <source>
        <dbReference type="ARBA" id="ARBA00005019"/>
    </source>
</evidence>
<name>A0AAE3VIY7_9BACT</name>
<dbReference type="SUPFAM" id="SSF52374">
    <property type="entry name" value="Nucleotidylyl transferase"/>
    <property type="match status" value="1"/>
</dbReference>
<keyword evidence="5 11" id="KW-0808">Transferase</keyword>
<dbReference type="NCBIfam" id="TIGR00125">
    <property type="entry name" value="cyt_tran_rel"/>
    <property type="match status" value="1"/>
</dbReference>
<evidence type="ECO:0000256" key="11">
    <source>
        <dbReference type="HAMAP-Rule" id="MF_00244"/>
    </source>
</evidence>
<proteinExistence type="inferred from homology"/>
<keyword evidence="6 11" id="KW-0548">Nucleotidyltransferase</keyword>
<dbReference type="GO" id="GO:0005524">
    <property type="term" value="F:ATP binding"/>
    <property type="evidence" value="ECO:0007669"/>
    <property type="project" value="UniProtKB-KW"/>
</dbReference>
<dbReference type="InterPro" id="IPR005248">
    <property type="entry name" value="NadD/NMNAT"/>
</dbReference>
<dbReference type="EC" id="2.7.7.18" evidence="11"/>
<dbReference type="NCBIfam" id="TIGR00482">
    <property type="entry name" value="nicotinate (nicotinamide) nucleotide adenylyltransferase"/>
    <property type="match status" value="1"/>
</dbReference>
<feature type="domain" description="Cytidyltransferase-like" evidence="12">
    <location>
        <begin position="28"/>
        <end position="201"/>
    </location>
</feature>
<comment type="pathway">
    <text evidence="2 11">Cofactor biosynthesis; NAD(+) biosynthesis; deamido-NAD(+) from nicotinate D-ribonucleotide: step 1/1.</text>
</comment>
<comment type="function">
    <text evidence="1 11">Catalyzes the reversible adenylation of nicotinate mononucleotide (NaMN) to nicotinic acid adenine dinucleotide (NaAD).</text>
</comment>
<evidence type="ECO:0000313" key="14">
    <source>
        <dbReference type="Proteomes" id="UP001238163"/>
    </source>
</evidence>
<protein>
    <recommendedName>
        <fullName evidence="11">Probable nicotinate-nucleotide adenylyltransferase</fullName>
        <ecNumber evidence="11">2.7.7.18</ecNumber>
    </recommendedName>
    <alternativeName>
        <fullName evidence="11">Deamido-NAD(+) diphosphorylase</fullName>
    </alternativeName>
    <alternativeName>
        <fullName evidence="11">Deamido-NAD(+) pyrophosphorylase</fullName>
    </alternativeName>
    <alternativeName>
        <fullName evidence="11">Nicotinate mononucleotide adenylyltransferase</fullName>
        <shortName evidence="11">NaMN adenylyltransferase</shortName>
    </alternativeName>
</protein>
<dbReference type="GO" id="GO:0009435">
    <property type="term" value="P:NAD+ biosynthetic process"/>
    <property type="evidence" value="ECO:0007669"/>
    <property type="project" value="UniProtKB-UniRule"/>
</dbReference>
<evidence type="ECO:0000256" key="9">
    <source>
        <dbReference type="ARBA" id="ARBA00023027"/>
    </source>
</evidence>
<evidence type="ECO:0000256" key="4">
    <source>
        <dbReference type="ARBA" id="ARBA00022642"/>
    </source>
</evidence>
<comment type="catalytic activity">
    <reaction evidence="10 11">
        <text>nicotinate beta-D-ribonucleotide + ATP + H(+) = deamido-NAD(+) + diphosphate</text>
        <dbReference type="Rhea" id="RHEA:22860"/>
        <dbReference type="ChEBI" id="CHEBI:15378"/>
        <dbReference type="ChEBI" id="CHEBI:30616"/>
        <dbReference type="ChEBI" id="CHEBI:33019"/>
        <dbReference type="ChEBI" id="CHEBI:57502"/>
        <dbReference type="ChEBI" id="CHEBI:58437"/>
        <dbReference type="EC" id="2.7.7.18"/>
    </reaction>
</comment>
<dbReference type="AlphaFoldDB" id="A0AAE3VIY7"/>
<comment type="caution">
    <text evidence="13">The sequence shown here is derived from an EMBL/GenBank/DDBJ whole genome shotgun (WGS) entry which is preliminary data.</text>
</comment>
<evidence type="ECO:0000256" key="1">
    <source>
        <dbReference type="ARBA" id="ARBA00002324"/>
    </source>
</evidence>
<dbReference type="Pfam" id="PF01467">
    <property type="entry name" value="CTP_transf_like"/>
    <property type="match status" value="1"/>
</dbReference>
<evidence type="ECO:0000256" key="7">
    <source>
        <dbReference type="ARBA" id="ARBA00022741"/>
    </source>
</evidence>
<evidence type="ECO:0000256" key="8">
    <source>
        <dbReference type="ARBA" id="ARBA00022840"/>
    </source>
</evidence>
<evidence type="ECO:0000313" key="13">
    <source>
        <dbReference type="EMBL" id="MDQ0291141.1"/>
    </source>
</evidence>
<organism evidence="13 14">
    <name type="scientific">Oligosphaera ethanolica</name>
    <dbReference type="NCBI Taxonomy" id="760260"/>
    <lineage>
        <taxon>Bacteria</taxon>
        <taxon>Pseudomonadati</taxon>
        <taxon>Lentisphaerota</taxon>
        <taxon>Oligosphaeria</taxon>
        <taxon>Oligosphaerales</taxon>
        <taxon>Oligosphaeraceae</taxon>
        <taxon>Oligosphaera</taxon>
    </lineage>
</organism>
<keyword evidence="9 11" id="KW-0520">NAD</keyword>
<accession>A0AAE3VIY7</accession>
<dbReference type="InterPro" id="IPR014729">
    <property type="entry name" value="Rossmann-like_a/b/a_fold"/>
</dbReference>
<evidence type="ECO:0000256" key="10">
    <source>
        <dbReference type="ARBA" id="ARBA00048721"/>
    </source>
</evidence>
<dbReference type="NCBIfam" id="NF000840">
    <property type="entry name" value="PRK00071.1-3"/>
    <property type="match status" value="1"/>
</dbReference>
<gene>
    <name evidence="11" type="primary">nadD</name>
    <name evidence="13" type="ORF">J3R75_003248</name>
</gene>
<dbReference type="CDD" id="cd02165">
    <property type="entry name" value="NMNAT"/>
    <property type="match status" value="1"/>
</dbReference>
<dbReference type="InterPro" id="IPR004821">
    <property type="entry name" value="Cyt_trans-like"/>
</dbReference>
<keyword evidence="8 11" id="KW-0067">ATP-binding</keyword>
<dbReference type="RefSeq" id="WP_307263492.1">
    <property type="nucleotide sequence ID" value="NZ_JAUSVL010000001.1"/>
</dbReference>
<dbReference type="EMBL" id="JAUSVL010000001">
    <property type="protein sequence ID" value="MDQ0291141.1"/>
    <property type="molecule type" value="Genomic_DNA"/>
</dbReference>
<evidence type="ECO:0000256" key="3">
    <source>
        <dbReference type="ARBA" id="ARBA00009014"/>
    </source>
</evidence>